<evidence type="ECO:0000256" key="1">
    <source>
        <dbReference type="ARBA" id="ARBA00004613"/>
    </source>
</evidence>
<dbReference type="InterPro" id="IPR050557">
    <property type="entry name" value="RTX_toxin/Mannuronan_C5-epim"/>
</dbReference>
<dbReference type="PANTHER" id="PTHR38340">
    <property type="entry name" value="S-LAYER PROTEIN"/>
    <property type="match status" value="1"/>
</dbReference>
<keyword evidence="2" id="KW-0964">Secreted</keyword>
<comment type="subcellular location">
    <subcellularLocation>
        <location evidence="1">Secreted</location>
    </subcellularLocation>
</comment>
<dbReference type="InterPro" id="IPR011049">
    <property type="entry name" value="Serralysin-like_metalloprot_C"/>
</dbReference>
<evidence type="ECO:0008006" key="5">
    <source>
        <dbReference type="Google" id="ProtNLM"/>
    </source>
</evidence>
<evidence type="ECO:0000256" key="2">
    <source>
        <dbReference type="ARBA" id="ARBA00022525"/>
    </source>
</evidence>
<dbReference type="Pfam" id="PF00353">
    <property type="entry name" value="HemolysinCabind"/>
    <property type="match status" value="2"/>
</dbReference>
<name>A0ABT6CKY3_9SPHN</name>
<dbReference type="EMBL" id="JAROCY010000012">
    <property type="protein sequence ID" value="MDF8334174.1"/>
    <property type="molecule type" value="Genomic_DNA"/>
</dbReference>
<proteinExistence type="predicted"/>
<dbReference type="PRINTS" id="PR00313">
    <property type="entry name" value="CABNDNGRPT"/>
</dbReference>
<dbReference type="Gene3D" id="2.150.10.10">
    <property type="entry name" value="Serralysin-like metalloprotease, C-terminal"/>
    <property type="match status" value="1"/>
</dbReference>
<dbReference type="Proteomes" id="UP001222770">
    <property type="component" value="Unassembled WGS sequence"/>
</dbReference>
<keyword evidence="4" id="KW-1185">Reference proteome</keyword>
<accession>A0ABT6CKY3</accession>
<protein>
    <recommendedName>
        <fullName evidence="5">Calcium-binding protein</fullName>
    </recommendedName>
</protein>
<dbReference type="PROSITE" id="PS00330">
    <property type="entry name" value="HEMOLYSIN_CALCIUM"/>
    <property type="match status" value="3"/>
</dbReference>
<sequence>MTVVKGTSGDDVINGGGGRDQIYGLAGDDKLYGSSGKDWLYGGDGNDILKGGGGQDSLTGGSGTDQFVFREADSVSGTAFAFTGGHGYTQVNQWVIVTDLNFGESDEVRLTGFDSVFSSLDMSRKGTGSYFIDDQNDINKMASFIAAHPELGTYWEIHGTQYDGTTFVLNDKAGGTTALTLLGIHPDAIVV</sequence>
<dbReference type="PANTHER" id="PTHR38340:SF1">
    <property type="entry name" value="S-LAYER PROTEIN"/>
    <property type="match status" value="1"/>
</dbReference>
<organism evidence="3 4">
    <name type="scientific">Novosphingobium cyanobacteriorum</name>
    <dbReference type="NCBI Taxonomy" id="3024215"/>
    <lineage>
        <taxon>Bacteria</taxon>
        <taxon>Pseudomonadati</taxon>
        <taxon>Pseudomonadota</taxon>
        <taxon>Alphaproteobacteria</taxon>
        <taxon>Sphingomonadales</taxon>
        <taxon>Sphingomonadaceae</taxon>
        <taxon>Novosphingobium</taxon>
    </lineage>
</organism>
<dbReference type="InterPro" id="IPR018511">
    <property type="entry name" value="Hemolysin-typ_Ca-bd_CS"/>
</dbReference>
<dbReference type="SUPFAM" id="SSF51120">
    <property type="entry name" value="beta-Roll"/>
    <property type="match status" value="1"/>
</dbReference>
<reference evidence="3 4" key="1">
    <citation type="submission" date="2023-03" db="EMBL/GenBank/DDBJ databases">
        <title>Novosphingobium cyanobacteriorum sp. nov., isolated from a eutrophic reservoir during the Microcystis bloom period.</title>
        <authorList>
            <person name="Kang M."/>
            <person name="Le V."/>
            <person name="Ko S.-R."/>
            <person name="Lee S.-A."/>
            <person name="Ahn C.-Y."/>
        </authorList>
    </citation>
    <scope>NUCLEOTIDE SEQUENCE [LARGE SCALE GENOMIC DNA]</scope>
    <source>
        <strain evidence="3 4">HBC54</strain>
    </source>
</reference>
<evidence type="ECO:0000313" key="3">
    <source>
        <dbReference type="EMBL" id="MDF8334174.1"/>
    </source>
</evidence>
<evidence type="ECO:0000313" key="4">
    <source>
        <dbReference type="Proteomes" id="UP001222770"/>
    </source>
</evidence>
<dbReference type="RefSeq" id="WP_277278595.1">
    <property type="nucleotide sequence ID" value="NZ_JAROCY010000012.1"/>
</dbReference>
<dbReference type="InterPro" id="IPR001343">
    <property type="entry name" value="Hemolysn_Ca-bd"/>
</dbReference>
<gene>
    <name evidence="3" type="ORF">POM99_13245</name>
</gene>
<comment type="caution">
    <text evidence="3">The sequence shown here is derived from an EMBL/GenBank/DDBJ whole genome shotgun (WGS) entry which is preliminary data.</text>
</comment>